<keyword evidence="6" id="KW-1185">Reference proteome</keyword>
<dbReference type="RefSeq" id="XP_015273011.1">
    <property type="nucleotide sequence ID" value="XM_015417525.1"/>
</dbReference>
<name>A0ABM1KH24_GEKJA</name>
<keyword evidence="3" id="KW-0964">Secreted</keyword>
<protein>
    <submittedName>
        <fullName evidence="7">Angiogenin-like</fullName>
    </submittedName>
</protein>
<dbReference type="Gene3D" id="3.10.130.10">
    <property type="entry name" value="Ribonuclease A-like domain"/>
    <property type="match status" value="1"/>
</dbReference>
<evidence type="ECO:0000256" key="3">
    <source>
        <dbReference type="ARBA" id="ARBA00022525"/>
    </source>
</evidence>
<sequence>MWTWKGTPLFLAAVTYLCVGTTAYYNERYQTFLSQHHDNPKTKIENAEYCAVLMNYRSVFQSCKPFNIFIHASEVQLQDVCGAGGYPYHGTGKRQSRTYYPITICRLGVMTRSRQCVYYAAFSTRRLVLSCDENRLPVQLDEVLTMSG</sequence>
<evidence type="ECO:0000256" key="1">
    <source>
        <dbReference type="ARBA" id="ARBA00004613"/>
    </source>
</evidence>
<dbReference type="PANTHER" id="PTHR11437:SF10">
    <property type="entry name" value="ANGIOGENIN-RELATED"/>
    <property type="match status" value="1"/>
</dbReference>
<organism evidence="6 7">
    <name type="scientific">Gekko japonicus</name>
    <name type="common">Schlegel's Japanese gecko</name>
    <dbReference type="NCBI Taxonomy" id="146911"/>
    <lineage>
        <taxon>Eukaryota</taxon>
        <taxon>Metazoa</taxon>
        <taxon>Chordata</taxon>
        <taxon>Craniata</taxon>
        <taxon>Vertebrata</taxon>
        <taxon>Euteleostomi</taxon>
        <taxon>Lepidosauria</taxon>
        <taxon>Squamata</taxon>
        <taxon>Bifurcata</taxon>
        <taxon>Gekkota</taxon>
        <taxon>Gekkonidae</taxon>
        <taxon>Gekkoninae</taxon>
        <taxon>Gekko</taxon>
    </lineage>
</organism>
<dbReference type="SUPFAM" id="SSF54076">
    <property type="entry name" value="RNase A-like"/>
    <property type="match status" value="1"/>
</dbReference>
<dbReference type="InterPro" id="IPR001427">
    <property type="entry name" value="RNaseA"/>
</dbReference>
<comment type="subcellular location">
    <subcellularLocation>
        <location evidence="1">Secreted</location>
    </subcellularLocation>
</comment>
<evidence type="ECO:0000256" key="2">
    <source>
        <dbReference type="ARBA" id="ARBA00005600"/>
    </source>
</evidence>
<evidence type="ECO:0000256" key="4">
    <source>
        <dbReference type="ARBA" id="ARBA00023157"/>
    </source>
</evidence>
<dbReference type="InterPro" id="IPR023412">
    <property type="entry name" value="RNaseA_domain"/>
</dbReference>
<proteinExistence type="inferred from homology"/>
<dbReference type="Pfam" id="PF00074">
    <property type="entry name" value="RnaseA"/>
    <property type="match status" value="1"/>
</dbReference>
<dbReference type="GeneID" id="107115760"/>
<reference evidence="7" key="1">
    <citation type="submission" date="2025-08" db="UniProtKB">
        <authorList>
            <consortium name="RefSeq"/>
        </authorList>
    </citation>
    <scope>IDENTIFICATION</scope>
</reference>
<feature type="domain" description="Ribonuclease A-domain" evidence="5">
    <location>
        <begin position="25"/>
        <end position="144"/>
    </location>
</feature>
<evidence type="ECO:0000313" key="6">
    <source>
        <dbReference type="Proteomes" id="UP000694871"/>
    </source>
</evidence>
<evidence type="ECO:0000259" key="5">
    <source>
        <dbReference type="SMART" id="SM00092"/>
    </source>
</evidence>
<dbReference type="SMART" id="SM00092">
    <property type="entry name" value="RNAse_Pc"/>
    <property type="match status" value="1"/>
</dbReference>
<dbReference type="Proteomes" id="UP000694871">
    <property type="component" value="Unplaced"/>
</dbReference>
<keyword evidence="4" id="KW-1015">Disulfide bond</keyword>
<accession>A0ABM1KH24</accession>
<dbReference type="InterPro" id="IPR036816">
    <property type="entry name" value="RNaseA-like_dom_sf"/>
</dbReference>
<gene>
    <name evidence="7" type="primary">LOC107115760</name>
</gene>
<evidence type="ECO:0000313" key="7">
    <source>
        <dbReference type="RefSeq" id="XP_015273011.1"/>
    </source>
</evidence>
<comment type="similarity">
    <text evidence="2">Belongs to the pancreatic ribonuclease family.</text>
</comment>
<dbReference type="PANTHER" id="PTHR11437">
    <property type="entry name" value="RIBONUCLEASE"/>
    <property type="match status" value="1"/>
</dbReference>